<dbReference type="AlphaFoldDB" id="A0AAJ0DDC7"/>
<evidence type="ECO:0000256" key="6">
    <source>
        <dbReference type="SAM" id="Phobius"/>
    </source>
</evidence>
<reference evidence="7" key="1">
    <citation type="submission" date="2023-04" db="EMBL/GenBank/DDBJ databases">
        <title>Black Yeasts Isolated from many extreme environments.</title>
        <authorList>
            <person name="Coleine C."/>
            <person name="Stajich J.E."/>
            <person name="Selbmann L."/>
        </authorList>
    </citation>
    <scope>NUCLEOTIDE SEQUENCE</scope>
    <source>
        <strain evidence="7">CCFEE 5312</strain>
    </source>
</reference>
<accession>A0AAJ0DDC7</accession>
<evidence type="ECO:0000256" key="5">
    <source>
        <dbReference type="SAM" id="MobiDB-lite"/>
    </source>
</evidence>
<keyword evidence="8" id="KW-1185">Reference proteome</keyword>
<dbReference type="PANTHER" id="PTHR23502">
    <property type="entry name" value="MAJOR FACILITATOR SUPERFAMILY"/>
    <property type="match status" value="1"/>
</dbReference>
<comment type="caution">
    <text evidence="7">The sequence shown here is derived from an EMBL/GenBank/DDBJ whole genome shotgun (WGS) entry which is preliminary data.</text>
</comment>
<sequence>MTIADVFFVHQRGLMNSIYIWVANVGSNLAIVAAGFITVDQGWRWVWWWFTIFFGLQLIMFVLFFQETKFAHIETLGGRQGSVSEPQHTQPGLTVDGKDKKQAISGQTSPAIEAASGTERVRKLSTIQMNPAIPRKTYRQRLSLLTISPGPWSHFLRHSYQPFMILFTIPGVLFCSLCYAVLLAWSTVMTAALSIYMIDAPYNFSASDIGLMSLAPFVGNTLGSLVCGPVSDRVALYLSKRNGGIYEPEMRFWVFLPFIPFQVAGAFWFGYALDRGMPWPQVAIAYGLCNFGSAPLQSLALTYLIDAYNEIVGDALTALTFLRNLFSTIFVFAMPAWVAAVGVANVFNTIGAIGLVVLSFAGVFIWKGKQFRVKTARVYKYYADRQFDARPM</sequence>
<evidence type="ECO:0000256" key="2">
    <source>
        <dbReference type="ARBA" id="ARBA00022692"/>
    </source>
</evidence>
<feature type="compositionally biased region" description="Polar residues" evidence="5">
    <location>
        <begin position="81"/>
        <end position="92"/>
    </location>
</feature>
<dbReference type="EMBL" id="JAWDJX010000023">
    <property type="protein sequence ID" value="KAK3051909.1"/>
    <property type="molecule type" value="Genomic_DNA"/>
</dbReference>
<feature type="transmembrane region" description="Helical" evidence="6">
    <location>
        <begin position="164"/>
        <end position="197"/>
    </location>
</feature>
<keyword evidence="4 6" id="KW-0472">Membrane</keyword>
<evidence type="ECO:0000256" key="4">
    <source>
        <dbReference type="ARBA" id="ARBA00023136"/>
    </source>
</evidence>
<organism evidence="7 8">
    <name type="scientific">Extremus antarcticus</name>
    <dbReference type="NCBI Taxonomy" id="702011"/>
    <lineage>
        <taxon>Eukaryota</taxon>
        <taxon>Fungi</taxon>
        <taxon>Dikarya</taxon>
        <taxon>Ascomycota</taxon>
        <taxon>Pezizomycotina</taxon>
        <taxon>Dothideomycetes</taxon>
        <taxon>Dothideomycetidae</taxon>
        <taxon>Mycosphaerellales</taxon>
        <taxon>Extremaceae</taxon>
        <taxon>Extremus</taxon>
    </lineage>
</organism>
<feature type="transmembrane region" description="Helical" evidence="6">
    <location>
        <begin position="316"/>
        <end position="340"/>
    </location>
</feature>
<dbReference type="Gene3D" id="1.20.1250.20">
    <property type="entry name" value="MFS general substrate transporter like domains"/>
    <property type="match status" value="1"/>
</dbReference>
<dbReference type="Pfam" id="PF07690">
    <property type="entry name" value="MFS_1"/>
    <property type="match status" value="1"/>
</dbReference>
<dbReference type="GO" id="GO:0022857">
    <property type="term" value="F:transmembrane transporter activity"/>
    <property type="evidence" value="ECO:0007669"/>
    <property type="project" value="InterPro"/>
</dbReference>
<evidence type="ECO:0000256" key="3">
    <source>
        <dbReference type="ARBA" id="ARBA00022989"/>
    </source>
</evidence>
<feature type="transmembrane region" description="Helical" evidence="6">
    <location>
        <begin position="252"/>
        <end position="271"/>
    </location>
</feature>
<evidence type="ECO:0000256" key="1">
    <source>
        <dbReference type="ARBA" id="ARBA00004141"/>
    </source>
</evidence>
<proteinExistence type="predicted"/>
<dbReference type="SUPFAM" id="SSF103473">
    <property type="entry name" value="MFS general substrate transporter"/>
    <property type="match status" value="1"/>
</dbReference>
<dbReference type="InterPro" id="IPR011701">
    <property type="entry name" value="MFS"/>
</dbReference>
<dbReference type="Proteomes" id="UP001271007">
    <property type="component" value="Unassembled WGS sequence"/>
</dbReference>
<feature type="transmembrane region" description="Helical" evidence="6">
    <location>
        <begin position="18"/>
        <end position="39"/>
    </location>
</feature>
<feature type="region of interest" description="Disordered" evidence="5">
    <location>
        <begin position="79"/>
        <end position="99"/>
    </location>
</feature>
<evidence type="ECO:0008006" key="9">
    <source>
        <dbReference type="Google" id="ProtNLM"/>
    </source>
</evidence>
<gene>
    <name evidence="7" type="ORF">LTR09_006863</name>
</gene>
<dbReference type="InterPro" id="IPR036259">
    <property type="entry name" value="MFS_trans_sf"/>
</dbReference>
<name>A0AAJ0DDC7_9PEZI</name>
<dbReference type="PANTHER" id="PTHR23502:SF50">
    <property type="entry name" value="TRANSPORTER, PUTATIVE (AFU_ORTHOLOGUE AFUA_5G00430)-RELATED"/>
    <property type="match status" value="1"/>
</dbReference>
<feature type="transmembrane region" description="Helical" evidence="6">
    <location>
        <begin position="209"/>
        <end position="231"/>
    </location>
</feature>
<comment type="subcellular location">
    <subcellularLocation>
        <location evidence="1">Membrane</location>
        <topology evidence="1">Multi-pass membrane protein</topology>
    </subcellularLocation>
</comment>
<evidence type="ECO:0000313" key="7">
    <source>
        <dbReference type="EMBL" id="KAK3051909.1"/>
    </source>
</evidence>
<feature type="transmembrane region" description="Helical" evidence="6">
    <location>
        <begin position="45"/>
        <end position="65"/>
    </location>
</feature>
<feature type="transmembrane region" description="Helical" evidence="6">
    <location>
        <begin position="283"/>
        <end position="304"/>
    </location>
</feature>
<keyword evidence="2 6" id="KW-0812">Transmembrane</keyword>
<keyword evidence="3 6" id="KW-1133">Transmembrane helix</keyword>
<protein>
    <recommendedName>
        <fullName evidence="9">MFS transporter</fullName>
    </recommendedName>
</protein>
<feature type="transmembrane region" description="Helical" evidence="6">
    <location>
        <begin position="346"/>
        <end position="366"/>
    </location>
</feature>
<evidence type="ECO:0000313" key="8">
    <source>
        <dbReference type="Proteomes" id="UP001271007"/>
    </source>
</evidence>
<dbReference type="GO" id="GO:0005886">
    <property type="term" value="C:plasma membrane"/>
    <property type="evidence" value="ECO:0007669"/>
    <property type="project" value="TreeGrafter"/>
</dbReference>